<comment type="subcellular location">
    <subcellularLocation>
        <location evidence="1">Cell membrane</location>
        <topology evidence="1">Multi-pass membrane protein</topology>
    </subcellularLocation>
</comment>
<feature type="transmembrane region" description="Helical" evidence="6">
    <location>
        <begin position="641"/>
        <end position="663"/>
    </location>
</feature>
<feature type="transmembrane region" description="Helical" evidence="6">
    <location>
        <begin position="43"/>
        <end position="62"/>
    </location>
</feature>
<dbReference type="SUPFAM" id="SSF82866">
    <property type="entry name" value="Multidrug efflux transporter AcrB transmembrane domain"/>
    <property type="match status" value="2"/>
</dbReference>
<dbReference type="InterPro" id="IPR050545">
    <property type="entry name" value="Mycobact_MmpL"/>
</dbReference>
<dbReference type="Pfam" id="PF03176">
    <property type="entry name" value="MMPL"/>
    <property type="match status" value="2"/>
</dbReference>
<feature type="domain" description="Membrane transport protein MMPL" evidence="7">
    <location>
        <begin position="145"/>
        <end position="349"/>
    </location>
</feature>
<feature type="transmembrane region" description="Helical" evidence="6">
    <location>
        <begin position="675"/>
        <end position="698"/>
    </location>
</feature>
<evidence type="ECO:0000313" key="8">
    <source>
        <dbReference type="EMBL" id="KXB53570.1"/>
    </source>
</evidence>
<dbReference type="PANTHER" id="PTHR33406">
    <property type="entry name" value="MEMBRANE PROTEIN MJ1562-RELATED"/>
    <property type="match status" value="1"/>
</dbReference>
<dbReference type="PANTHER" id="PTHR33406:SF13">
    <property type="entry name" value="MEMBRANE PROTEIN YDFJ"/>
    <property type="match status" value="1"/>
</dbReference>
<accession>A0A133ZDQ1</accession>
<evidence type="ECO:0000313" key="9">
    <source>
        <dbReference type="Proteomes" id="UP000070394"/>
    </source>
</evidence>
<evidence type="ECO:0000256" key="5">
    <source>
        <dbReference type="ARBA" id="ARBA00023136"/>
    </source>
</evidence>
<feature type="transmembrane region" description="Helical" evidence="6">
    <location>
        <begin position="597"/>
        <end position="620"/>
    </location>
</feature>
<feature type="transmembrane region" description="Helical" evidence="6">
    <location>
        <begin position="225"/>
        <end position="245"/>
    </location>
</feature>
<feature type="transmembrane region" description="Helical" evidence="6">
    <location>
        <begin position="199"/>
        <end position="218"/>
    </location>
</feature>
<feature type="transmembrane region" description="Helical" evidence="6">
    <location>
        <begin position="548"/>
        <end position="564"/>
    </location>
</feature>
<evidence type="ECO:0000256" key="6">
    <source>
        <dbReference type="SAM" id="Phobius"/>
    </source>
</evidence>
<dbReference type="STRING" id="467210.HMPREF1866_02642"/>
<dbReference type="AlphaFoldDB" id="A0A133ZDQ1"/>
<reference evidence="9" key="1">
    <citation type="submission" date="2016-01" db="EMBL/GenBank/DDBJ databases">
        <authorList>
            <person name="Mitreva M."/>
            <person name="Pepin K.H."/>
            <person name="Mihindukulasuriya K.A."/>
            <person name="Fulton R."/>
            <person name="Fronick C."/>
            <person name="O'Laughlin M."/>
            <person name="Miner T."/>
            <person name="Herter B."/>
            <person name="Rosa B.A."/>
            <person name="Cordes M."/>
            <person name="Tomlinson C."/>
            <person name="Wollam A."/>
            <person name="Palsikar V.B."/>
            <person name="Mardis E.R."/>
            <person name="Wilson R.K."/>
        </authorList>
    </citation>
    <scope>NUCLEOTIDE SEQUENCE [LARGE SCALE GENOMIC DNA]</scope>
    <source>
        <strain evidence="9">DNF00896</strain>
    </source>
</reference>
<dbReference type="EMBL" id="LSDA01000140">
    <property type="protein sequence ID" value="KXB53570.1"/>
    <property type="molecule type" value="Genomic_DNA"/>
</dbReference>
<evidence type="ECO:0000259" key="7">
    <source>
        <dbReference type="Pfam" id="PF03176"/>
    </source>
</evidence>
<name>A0A133ZDQ1_9FIRM</name>
<evidence type="ECO:0000256" key="1">
    <source>
        <dbReference type="ARBA" id="ARBA00004651"/>
    </source>
</evidence>
<dbReference type="InterPro" id="IPR004869">
    <property type="entry name" value="MMPL_dom"/>
</dbReference>
<keyword evidence="2" id="KW-1003">Cell membrane</keyword>
<proteinExistence type="predicted"/>
<dbReference type="GO" id="GO:0005886">
    <property type="term" value="C:plasma membrane"/>
    <property type="evidence" value="ECO:0007669"/>
    <property type="project" value="UniProtKB-SubCell"/>
</dbReference>
<feature type="domain" description="Membrane transport protein MMPL" evidence="7">
    <location>
        <begin position="483"/>
        <end position="698"/>
    </location>
</feature>
<organism evidence="8 9">
    <name type="scientific">Lachnoanaerobaculum saburreum</name>
    <dbReference type="NCBI Taxonomy" id="467210"/>
    <lineage>
        <taxon>Bacteria</taxon>
        <taxon>Bacillati</taxon>
        <taxon>Bacillota</taxon>
        <taxon>Clostridia</taxon>
        <taxon>Lachnospirales</taxon>
        <taxon>Lachnospiraceae</taxon>
        <taxon>Lachnoanaerobaculum</taxon>
    </lineage>
</organism>
<keyword evidence="5 6" id="KW-0472">Membrane</keyword>
<feature type="transmembrane region" description="Helical" evidence="6">
    <location>
        <begin position="296"/>
        <end position="317"/>
    </location>
</feature>
<protein>
    <recommendedName>
        <fullName evidence="7">Membrane transport protein MMPL domain-containing protein</fullName>
    </recommendedName>
</protein>
<keyword evidence="9" id="KW-1185">Reference proteome</keyword>
<dbReference type="PATRIC" id="fig|467210.3.peg.2617"/>
<evidence type="ECO:0000256" key="3">
    <source>
        <dbReference type="ARBA" id="ARBA00022692"/>
    </source>
</evidence>
<evidence type="ECO:0000256" key="4">
    <source>
        <dbReference type="ARBA" id="ARBA00022989"/>
    </source>
</evidence>
<keyword evidence="3 6" id="KW-0812">Transmembrane</keyword>
<sequence length="719" mass="80409">MCPFAIYLHPVNEVLERLDDMKETNQKDFAGFIVDHNKGIRRVFLILLFISLLFTPFVNINYDLTKYLPASAPSKAAINKMEDTFGYPGTARLMLKDVTIYEANAIKQQLEKVEGVDRILWLDTTENVYESNSFMKYDDVSDYYKDNKAVMDITFVKGDSSKLTHKAIDKMEKIIGDRGYLVGSAPQNKFTEEEVSSQMNLILAIGVIFVFLVLLVTTSSWFEPVLFLSVIGTAIFINRGTNIFLNSISFITNNVSAVLQLAVSMDYSIFLLNAYKVEQKKEADKTIALKNALRTSIKTISASSLTTFVGFIVFVIMKFSMGFDLGIVLAKGIVCSIFSIVFFMPSLILSWMPIIEKTRHREFLPEFDKTSKFVNKISKGFFIFALVILIPSYMAQGMTNFMYGNDAVGAGEGTSLYEHSEEINKVFGRSNLNVILVPATSNVTEKALAEKLKSLDYVKSVTSLADTLPDGIPEKIIPSDTVSLLHKDGYARILVFTKTKGESKLAYSSANEIRQIVNEYYPNENYITGNTYATMDMEKILKEDYNKVNNLSLLGVFLVVAFSFKSVLLALLAMIPIEMAIFVNMSFSYIYGTKLAFIGYIVVSSIQLGATVDYAILSISNYRELRKRLNKKESAIKMTKFSMHSIITSGTILVICGYVVSFISKLPAIGQLGHLIGRGAIVSMAFVIFLLPALLMIFDGLLVKENKMLAAIKQKIGRK</sequence>
<keyword evidence="4 6" id="KW-1133">Transmembrane helix</keyword>
<gene>
    <name evidence="8" type="ORF">HMPREF1866_02642</name>
</gene>
<dbReference type="Gene3D" id="1.20.1640.10">
    <property type="entry name" value="Multidrug efflux transporter AcrB transmembrane domain"/>
    <property type="match status" value="2"/>
</dbReference>
<dbReference type="Proteomes" id="UP000070394">
    <property type="component" value="Unassembled WGS sequence"/>
</dbReference>
<comment type="caution">
    <text evidence="8">The sequence shown here is derived from an EMBL/GenBank/DDBJ whole genome shotgun (WGS) entry which is preliminary data.</text>
</comment>
<feature type="transmembrane region" description="Helical" evidence="6">
    <location>
        <begin position="329"/>
        <end position="352"/>
    </location>
</feature>
<evidence type="ECO:0000256" key="2">
    <source>
        <dbReference type="ARBA" id="ARBA00022475"/>
    </source>
</evidence>